<keyword evidence="5" id="KW-1185">Reference proteome</keyword>
<keyword evidence="1" id="KW-0132">Cell division</keyword>
<accession>A0ABR7IMY9</accession>
<dbReference type="Gene3D" id="3.30.1120.40">
    <property type="entry name" value="Stage V sporulation protein G"/>
    <property type="match status" value="1"/>
</dbReference>
<organism evidence="4 5">
    <name type="scientific">Clostridium facile</name>
    <dbReference type="NCBI Taxonomy" id="2763035"/>
    <lineage>
        <taxon>Bacteria</taxon>
        <taxon>Bacillati</taxon>
        <taxon>Bacillota</taxon>
        <taxon>Clostridia</taxon>
        <taxon>Eubacteriales</taxon>
        <taxon>Clostridiaceae</taxon>
        <taxon>Clostridium</taxon>
    </lineage>
</organism>
<evidence type="ECO:0000313" key="5">
    <source>
        <dbReference type="Proteomes" id="UP000649151"/>
    </source>
</evidence>
<name>A0ABR7IMY9_9CLOT</name>
<dbReference type="Pfam" id="PF04026">
    <property type="entry name" value="SpoVG"/>
    <property type="match status" value="1"/>
</dbReference>
<evidence type="ECO:0000313" key="4">
    <source>
        <dbReference type="EMBL" id="MBC5786471.1"/>
    </source>
</evidence>
<evidence type="ECO:0000256" key="3">
    <source>
        <dbReference type="ARBA" id="ARBA00023306"/>
    </source>
</evidence>
<gene>
    <name evidence="4" type="ORF">H8Z77_00300</name>
</gene>
<dbReference type="PANTHER" id="PTHR38429:SF1">
    <property type="entry name" value="SEPTATION PROTEIN SPOVG-RELATED"/>
    <property type="match status" value="1"/>
</dbReference>
<dbReference type="InterPro" id="IPR036751">
    <property type="entry name" value="SpoVG_sf"/>
</dbReference>
<evidence type="ECO:0000256" key="1">
    <source>
        <dbReference type="ARBA" id="ARBA00022618"/>
    </source>
</evidence>
<evidence type="ECO:0000256" key="2">
    <source>
        <dbReference type="ARBA" id="ARBA00023210"/>
    </source>
</evidence>
<dbReference type="PANTHER" id="PTHR38429">
    <property type="entry name" value="SEPTATION PROTEIN SPOVG-RELATED"/>
    <property type="match status" value="1"/>
</dbReference>
<dbReference type="EMBL" id="JACOQK010000001">
    <property type="protein sequence ID" value="MBC5786471.1"/>
    <property type="molecule type" value="Genomic_DNA"/>
</dbReference>
<keyword evidence="2" id="KW-0717">Septation</keyword>
<dbReference type="SUPFAM" id="SSF160537">
    <property type="entry name" value="SpoVG-like"/>
    <property type="match status" value="1"/>
</dbReference>
<sequence length="97" mass="10886">MTITDVKIRRTFTEGRLKAIVSVTIDQLLAIHEIKVIQGPERLFIAMPSKKDGTVFRDIVHPISPEFRSILETTILQEYQKHMNGDSSESSSSGKTA</sequence>
<comment type="caution">
    <text evidence="4">The sequence shown here is derived from an EMBL/GenBank/DDBJ whole genome shotgun (WGS) entry which is preliminary data.</text>
</comment>
<dbReference type="Proteomes" id="UP000649151">
    <property type="component" value="Unassembled WGS sequence"/>
</dbReference>
<proteinExistence type="predicted"/>
<protein>
    <submittedName>
        <fullName evidence="4">Septation protein SpoVG family protein</fullName>
    </submittedName>
</protein>
<reference evidence="4 5" key="1">
    <citation type="submission" date="2020-08" db="EMBL/GenBank/DDBJ databases">
        <title>Genome public.</title>
        <authorList>
            <person name="Liu C."/>
            <person name="Sun Q."/>
        </authorList>
    </citation>
    <scope>NUCLEOTIDE SEQUENCE [LARGE SCALE GENOMIC DNA]</scope>
    <source>
        <strain evidence="4 5">NSJ-27</strain>
    </source>
</reference>
<dbReference type="RefSeq" id="WP_069988106.1">
    <property type="nucleotide sequence ID" value="NZ_JACOQK010000001.1"/>
</dbReference>
<dbReference type="InterPro" id="IPR007170">
    <property type="entry name" value="SpoVG"/>
</dbReference>
<keyword evidence="3" id="KW-0131">Cell cycle</keyword>